<name>A0A7Y9TF56_9BACT</name>
<comment type="caution">
    <text evidence="2">The sequence shown here is derived from an EMBL/GenBank/DDBJ whole genome shotgun (WGS) entry which is preliminary data.</text>
</comment>
<accession>A0A7Y9TF56</accession>
<dbReference type="AlphaFoldDB" id="A0A7Y9TF56"/>
<evidence type="ECO:0000313" key="2">
    <source>
        <dbReference type="EMBL" id="NYF77979.1"/>
    </source>
</evidence>
<dbReference type="Proteomes" id="UP000589520">
    <property type="component" value="Unassembled WGS sequence"/>
</dbReference>
<reference evidence="2 3" key="1">
    <citation type="submission" date="2020-07" db="EMBL/GenBank/DDBJ databases">
        <title>Genomic Encyclopedia of Type Strains, Phase IV (KMG-V): Genome sequencing to study the core and pangenomes of soil and plant-associated prokaryotes.</title>
        <authorList>
            <person name="Whitman W."/>
        </authorList>
    </citation>
    <scope>NUCLEOTIDE SEQUENCE [LARGE SCALE GENOMIC DNA]</scope>
    <source>
        <strain evidence="2 3">X4EP2</strain>
    </source>
</reference>
<evidence type="ECO:0000259" key="1">
    <source>
        <dbReference type="Pfam" id="PF10593"/>
    </source>
</evidence>
<feature type="domain" description="Putative endonuclease Z1" evidence="1">
    <location>
        <begin position="280"/>
        <end position="479"/>
    </location>
</feature>
<protein>
    <recommendedName>
        <fullName evidence="1">Putative endonuclease Z1 domain-containing protein</fullName>
    </recommendedName>
</protein>
<evidence type="ECO:0000313" key="3">
    <source>
        <dbReference type="Proteomes" id="UP000589520"/>
    </source>
</evidence>
<organism evidence="2 3">
    <name type="scientific">Granulicella arctica</name>
    <dbReference type="NCBI Taxonomy" id="940613"/>
    <lineage>
        <taxon>Bacteria</taxon>
        <taxon>Pseudomonadati</taxon>
        <taxon>Acidobacteriota</taxon>
        <taxon>Terriglobia</taxon>
        <taxon>Terriglobales</taxon>
        <taxon>Acidobacteriaceae</taxon>
        <taxon>Granulicella</taxon>
    </lineage>
</organism>
<dbReference type="RefSeq" id="WP_179487018.1">
    <property type="nucleotide sequence ID" value="NZ_JACCCW010000001.1"/>
</dbReference>
<keyword evidence="3" id="KW-1185">Reference proteome</keyword>
<dbReference type="Pfam" id="PF10593">
    <property type="entry name" value="Z1"/>
    <property type="match status" value="1"/>
</dbReference>
<proteinExistence type="predicted"/>
<sequence>MSKTPRPIKTDAPHAQEVLNVLAQDIGNDGTKKALVKAKRILELAVDPTMGKPAQPSDGLLYGLIQSGKTSILTLTAGLSVDNDFDCILVLTTDNDPLYDQTKDRIRAALGGLTVLGKKDWKDPVRFANQIKAKPFAIVCSKNGSMLTSLVNAFKAAKAKSLSLLIVDDEADQASLDTKTSKPTGQVSPINREISAIRSYFPVNTYLQVTATPQALFLQRPNHLYRPSFTVLTEPGSDYVGGDAFFSTGSKLLELVDINETTQLTASNQPSPTGGLPAGLKKAVCTFFVGAASKIIKNPSQGYAFLLHVSMGTKDHEFTRQLLDDFKQESAAALKKKTGSAYTSLMKNLQTAHADLTTTDPTLQPFDAILPKIEFYLNGANIKLINALSSDEIKLDSKFNLFVGGNKLGRGVTIKNLLVSYYGRNPKRPNADTVLQHARMYGYRKKDLGVTRLFLPQRLADHFRTIHEMESSLRNLLQSFPDGAFEGLYISGSWNATRRNVLDPSSLGQFLAGGSVNPSYPLRTLESAADTQWLDAKLKGIGDTPAYTTITCDQAMELLKHTHANPNGQIQLWDMSALKSALDVLKVKQGPDGKPVYGDKVYLVVKRGRDLKTIRSERDGIISGKGEELLAPMDAPTLFLYRMNKNGNEEEVWWPQLRFPKGNFVLSFAFDW</sequence>
<gene>
    <name evidence="2" type="ORF">HDF17_000266</name>
</gene>
<dbReference type="InterPro" id="IPR018310">
    <property type="entry name" value="Put_endonuclease_Z1-dom"/>
</dbReference>
<dbReference type="EMBL" id="JACCCW010000001">
    <property type="protein sequence ID" value="NYF77979.1"/>
    <property type="molecule type" value="Genomic_DNA"/>
</dbReference>